<evidence type="ECO:0000313" key="2">
    <source>
        <dbReference type="Proteomes" id="UP000198704"/>
    </source>
</evidence>
<gene>
    <name evidence="1" type="ORF">SAMN05216360_101357</name>
</gene>
<proteinExistence type="predicted"/>
<keyword evidence="2" id="KW-1185">Reference proteome</keyword>
<reference evidence="2" key="1">
    <citation type="submission" date="2016-10" db="EMBL/GenBank/DDBJ databases">
        <authorList>
            <person name="Varghese N."/>
            <person name="Submissions S."/>
        </authorList>
    </citation>
    <scope>NUCLEOTIDE SEQUENCE [LARGE SCALE GENOMIC DNA]</scope>
    <source>
        <strain evidence="2">BL47</strain>
    </source>
</reference>
<dbReference type="EMBL" id="FNHS01000001">
    <property type="protein sequence ID" value="SDM26041.1"/>
    <property type="molecule type" value="Genomic_DNA"/>
</dbReference>
<dbReference type="InterPro" id="IPR011660">
    <property type="entry name" value="VapB-like"/>
</dbReference>
<evidence type="ECO:0000313" key="1">
    <source>
        <dbReference type="EMBL" id="SDM26041.1"/>
    </source>
</evidence>
<protein>
    <submittedName>
        <fullName evidence="1">Rv0623-like transcription factor</fullName>
    </submittedName>
</protein>
<dbReference type="Proteomes" id="UP000198704">
    <property type="component" value="Unassembled WGS sequence"/>
</dbReference>
<name>A0A1G9RS47_9HYPH</name>
<accession>A0A1G9RS47</accession>
<dbReference type="OrthoDB" id="495439at2"/>
<dbReference type="RefSeq" id="WP_091712779.1">
    <property type="nucleotide sequence ID" value="NZ_FNHS01000001.1"/>
</dbReference>
<organism evidence="1 2">
    <name type="scientific">Methylobacterium phyllostachyos</name>
    <dbReference type="NCBI Taxonomy" id="582672"/>
    <lineage>
        <taxon>Bacteria</taxon>
        <taxon>Pseudomonadati</taxon>
        <taxon>Pseudomonadota</taxon>
        <taxon>Alphaproteobacteria</taxon>
        <taxon>Hyphomicrobiales</taxon>
        <taxon>Methylobacteriaceae</taxon>
        <taxon>Methylobacterium</taxon>
    </lineage>
</organism>
<dbReference type="STRING" id="582672.SAMN05216360_101357"/>
<dbReference type="Pfam" id="PF07704">
    <property type="entry name" value="PSK_trans_fac"/>
    <property type="match status" value="1"/>
</dbReference>
<sequence length="86" mass="9792">MSITIENAEIEALLADLTQTTRRSAPDLLLELLRRERERLADDWQREAAAAIASGRLLHERWKAAEDIDPRPIDEILAYDENGLPV</sequence>
<dbReference type="AlphaFoldDB" id="A0A1G9RS47"/>